<organism evidence="2 3">
    <name type="scientific">Varanus komodoensis</name>
    <name type="common">Komodo dragon</name>
    <dbReference type="NCBI Taxonomy" id="61221"/>
    <lineage>
        <taxon>Eukaryota</taxon>
        <taxon>Metazoa</taxon>
        <taxon>Chordata</taxon>
        <taxon>Craniata</taxon>
        <taxon>Vertebrata</taxon>
        <taxon>Euteleostomi</taxon>
        <taxon>Lepidosauria</taxon>
        <taxon>Squamata</taxon>
        <taxon>Bifurcata</taxon>
        <taxon>Unidentata</taxon>
        <taxon>Episquamata</taxon>
        <taxon>Toxicofera</taxon>
        <taxon>Anguimorpha</taxon>
        <taxon>Paleoanguimorpha</taxon>
        <taxon>Varanoidea</taxon>
        <taxon>Varanidae</taxon>
        <taxon>Varanus</taxon>
    </lineage>
</organism>
<dbReference type="Proteomes" id="UP000694545">
    <property type="component" value="Unplaced"/>
</dbReference>
<proteinExistence type="predicted"/>
<sequence length="166" mass="18181">MQHGNMPHVLHFTHPPMPATELPELPFPSFHSPVISSLPPSCPCSPWRPARPESPWRCGWPRCWGRRPAGFPARSEGTRGPASHRNHLPPGKGESWRKGLGTGLELPTEERSWAGAPRHAQSAASSSSRDGAQGCACSLWGTRSRRAMGDSSPLLGVWRRRLAPSF</sequence>
<evidence type="ECO:0000313" key="2">
    <source>
        <dbReference type="Ensembl" id="ENSVKKP00000001758.1"/>
    </source>
</evidence>
<dbReference type="Ensembl" id="ENSVKKT00000001816.1">
    <property type="protein sequence ID" value="ENSVKKP00000001758.1"/>
    <property type="gene ID" value="ENSVKKG00000001443.1"/>
</dbReference>
<evidence type="ECO:0000313" key="3">
    <source>
        <dbReference type="Proteomes" id="UP000694545"/>
    </source>
</evidence>
<dbReference type="AlphaFoldDB" id="A0A8D2IMD1"/>
<keyword evidence="3" id="KW-1185">Reference proteome</keyword>
<protein>
    <submittedName>
        <fullName evidence="2">Uncharacterized protein</fullName>
    </submittedName>
</protein>
<evidence type="ECO:0000256" key="1">
    <source>
        <dbReference type="SAM" id="MobiDB-lite"/>
    </source>
</evidence>
<accession>A0A8D2IMD1</accession>
<reference evidence="2" key="2">
    <citation type="submission" date="2025-09" db="UniProtKB">
        <authorList>
            <consortium name="Ensembl"/>
        </authorList>
    </citation>
    <scope>IDENTIFICATION</scope>
</reference>
<feature type="region of interest" description="Disordered" evidence="1">
    <location>
        <begin position="69"/>
        <end position="132"/>
    </location>
</feature>
<reference evidence="2" key="1">
    <citation type="submission" date="2025-08" db="UniProtKB">
        <authorList>
            <consortium name="Ensembl"/>
        </authorList>
    </citation>
    <scope>IDENTIFICATION</scope>
</reference>
<name>A0A8D2IMD1_VARKO</name>